<feature type="compositionally biased region" description="Pro residues" evidence="1">
    <location>
        <begin position="848"/>
        <end position="860"/>
    </location>
</feature>
<feature type="region of interest" description="Disordered" evidence="1">
    <location>
        <begin position="598"/>
        <end position="625"/>
    </location>
</feature>
<feature type="compositionally biased region" description="Pro residues" evidence="1">
    <location>
        <begin position="264"/>
        <end position="274"/>
    </location>
</feature>
<dbReference type="PANTHER" id="PTHR45691:SF1">
    <property type="entry name" value="FH2 DOMAIN-CONTAINING PROTEIN 1-RELATED"/>
    <property type="match status" value="1"/>
</dbReference>
<feature type="compositionally biased region" description="Acidic residues" evidence="1">
    <location>
        <begin position="93"/>
        <end position="107"/>
    </location>
</feature>
<feature type="region of interest" description="Disordered" evidence="1">
    <location>
        <begin position="85"/>
        <end position="107"/>
    </location>
</feature>
<feature type="region of interest" description="Disordered" evidence="1">
    <location>
        <begin position="187"/>
        <end position="280"/>
    </location>
</feature>
<feature type="compositionally biased region" description="Basic and acidic residues" evidence="1">
    <location>
        <begin position="737"/>
        <end position="746"/>
    </location>
</feature>
<keyword evidence="3" id="KW-1185">Reference proteome</keyword>
<comment type="caution">
    <text evidence="2">The sequence shown here is derived from an EMBL/GenBank/DDBJ whole genome shotgun (WGS) entry which is preliminary data.</text>
</comment>
<feature type="region of interest" description="Disordered" evidence="1">
    <location>
        <begin position="651"/>
        <end position="1112"/>
    </location>
</feature>
<accession>A0AAD1XN24</accession>
<dbReference type="InterPro" id="IPR051412">
    <property type="entry name" value="Formin_Homology_Diaphanous_sf"/>
</dbReference>
<gene>
    <name evidence="2" type="ORF">ECRASSUSDP1_LOCUS17145</name>
</gene>
<dbReference type="GO" id="GO:0005884">
    <property type="term" value="C:actin filament"/>
    <property type="evidence" value="ECO:0007669"/>
    <property type="project" value="TreeGrafter"/>
</dbReference>
<sequence>MSNFQELLSERNSWTLKSDTEIFEKIKNLEFNIFQSAETIHSSVDELTSLCKNADTALNNSINSFNYMRYTKFVENVIDKGDREHLKKTTDGSDSEEEDTIMTEEQEEAHYDKCITEALKIGFDAIGISAKAITDDLISLAENEDADADDVGNATHRRKGLKLPAIYSSQQYEEHPYMGMVEINQLEDDDTPPDLIGDEFNQEPEGFGDPFAEDAVPFAPDEFNPPGDPMFPENAANQNGGPPPPPPPPAHGISNILDRTSSLPAPPPAPPIQPTQPRANSDAHLAGFLQDINRLKAERDAEANIAGDPSEAGSILYNNPPATGPLQPAGAPGGMAPPPPPGFPGAPPPPGGVPPPPGAPGLPQMGQPEPHDPMNDESLFMSGNNIRQNYAQNKKGSVFDNSMIGGGGNMFDDSMNNMSMSMDQDISKHNISNIFGGRQSMADNKPVKATKDNLVRNTQNMFGEIKEDEEEDKYDNVGNNTPPPNAPPPPPQNQILKPGFLDDTVNDDSMDESIMLSRPTANKPLNEKKGLFMDTFEDDESNASMISPPKRTTEAPAGSQKVMEDITATQKTTKAAFDYGGGQQQKKNAFFDDYEEEESVMFPEKKPSAPAMFDDKQDLDNSYISNTSRETHFIAKQRNTNSKNHMMAMIMKGMNSGKIKAERMSSEISIGDDDDPEPEPRKQEEPSPPLKKGPSDYQPAPPKKKPFNFLDETQDNAEDLELETTSKPAPPAPPVPQKDEAKRMFLDDTIVESELSDNLDFSKQSNSSPAPQASQTTMKKNTFLDDEDSDEDDFMFSKSKQPIPPPAPPVTQTSKPKPKPKPFAFDDDDSDGSEKKSTPVPPEETKIQPPPGPPAPPQPPKQEEKKEESKDSPKEEEKTDLPASKDDQKKAAEQAMKLGFLAMMNPNATGKPPPAFIRRAMDPSFEAKEAKESKMELTENAQLEKPILKSRRGRRKKKTAFGTDEKKEETKASAPPPAPAKAPTPPPAKTPTPPPATNPSPPQVKTPAPPPVATPPPSTPTPPPPAQASPPAPKPSPPKEEVKAPPAPAAKKNNWLDDSDGSDEDDDMFAKKTPAAPTTPTPPPVAPQAAAKKMAFLDSDSDNDDDSDGSFD</sequence>
<evidence type="ECO:0000313" key="2">
    <source>
        <dbReference type="EMBL" id="CAI2375781.1"/>
    </source>
</evidence>
<feature type="compositionally biased region" description="Basic and acidic residues" evidence="1">
    <location>
        <begin position="861"/>
        <end position="892"/>
    </location>
</feature>
<proteinExistence type="predicted"/>
<feature type="compositionally biased region" description="Low complexity" evidence="1">
    <location>
        <begin position="762"/>
        <end position="775"/>
    </location>
</feature>
<evidence type="ECO:0000256" key="1">
    <source>
        <dbReference type="SAM" id="MobiDB-lite"/>
    </source>
</evidence>
<dbReference type="AlphaFoldDB" id="A0AAD1XN24"/>
<feature type="compositionally biased region" description="Low complexity" evidence="1">
    <location>
        <begin position="320"/>
        <end position="330"/>
    </location>
</feature>
<feature type="compositionally biased region" description="Acidic residues" evidence="1">
    <location>
        <begin position="1057"/>
        <end position="1067"/>
    </location>
</feature>
<feature type="compositionally biased region" description="Pro residues" evidence="1">
    <location>
        <begin position="481"/>
        <end position="492"/>
    </location>
</feature>
<protein>
    <submittedName>
        <fullName evidence="2">Uncharacterized protein</fullName>
    </submittedName>
</protein>
<evidence type="ECO:0000313" key="3">
    <source>
        <dbReference type="Proteomes" id="UP001295684"/>
    </source>
</evidence>
<dbReference type="PANTHER" id="PTHR45691">
    <property type="entry name" value="PROTEIN DIAPHANOUS"/>
    <property type="match status" value="1"/>
</dbReference>
<feature type="compositionally biased region" description="Pro residues" evidence="1">
    <location>
        <begin position="335"/>
        <end position="360"/>
    </location>
</feature>
<feature type="compositionally biased region" description="Basic and acidic residues" evidence="1">
    <location>
        <begin position="603"/>
        <end position="619"/>
    </location>
</feature>
<feature type="compositionally biased region" description="Acidic residues" evidence="1">
    <location>
        <begin position="1099"/>
        <end position="1112"/>
    </location>
</feature>
<organism evidence="2 3">
    <name type="scientific">Euplotes crassus</name>
    <dbReference type="NCBI Taxonomy" id="5936"/>
    <lineage>
        <taxon>Eukaryota</taxon>
        <taxon>Sar</taxon>
        <taxon>Alveolata</taxon>
        <taxon>Ciliophora</taxon>
        <taxon>Intramacronucleata</taxon>
        <taxon>Spirotrichea</taxon>
        <taxon>Hypotrichia</taxon>
        <taxon>Euplotida</taxon>
        <taxon>Euplotidae</taxon>
        <taxon>Moneuplotes</taxon>
    </lineage>
</organism>
<name>A0AAD1XN24_EUPCR</name>
<feature type="compositionally biased region" description="Pro residues" evidence="1">
    <location>
        <begin position="241"/>
        <end position="250"/>
    </location>
</feature>
<feature type="compositionally biased region" description="Basic and acidic residues" evidence="1">
    <location>
        <begin position="919"/>
        <end position="937"/>
    </location>
</feature>
<feature type="compositionally biased region" description="Basic residues" evidence="1">
    <location>
        <begin position="948"/>
        <end position="959"/>
    </location>
</feature>
<feature type="region of interest" description="Disordered" evidence="1">
    <location>
        <begin position="540"/>
        <end position="561"/>
    </location>
</feature>
<feature type="compositionally biased region" description="Acidic residues" evidence="1">
    <location>
        <begin position="712"/>
        <end position="722"/>
    </location>
</feature>
<dbReference type="EMBL" id="CAMPGE010017286">
    <property type="protein sequence ID" value="CAI2375781.1"/>
    <property type="molecule type" value="Genomic_DNA"/>
</dbReference>
<feature type="region of interest" description="Disordered" evidence="1">
    <location>
        <begin position="464"/>
        <end position="493"/>
    </location>
</feature>
<feature type="compositionally biased region" description="Pro residues" evidence="1">
    <location>
        <begin position="974"/>
        <end position="1036"/>
    </location>
</feature>
<dbReference type="Proteomes" id="UP001295684">
    <property type="component" value="Unassembled WGS sequence"/>
</dbReference>
<reference evidence="2" key="1">
    <citation type="submission" date="2023-07" db="EMBL/GenBank/DDBJ databases">
        <authorList>
            <consortium name="AG Swart"/>
            <person name="Singh M."/>
            <person name="Singh A."/>
            <person name="Seah K."/>
            <person name="Emmerich C."/>
        </authorList>
    </citation>
    <scope>NUCLEOTIDE SEQUENCE</scope>
    <source>
        <strain evidence="2">DP1</strain>
    </source>
</reference>
<feature type="region of interest" description="Disordered" evidence="1">
    <location>
        <begin position="307"/>
        <end position="381"/>
    </location>
</feature>
<dbReference type="GO" id="GO:0030041">
    <property type="term" value="P:actin filament polymerization"/>
    <property type="evidence" value="ECO:0007669"/>
    <property type="project" value="TreeGrafter"/>
</dbReference>
<feature type="compositionally biased region" description="Pro residues" evidence="1">
    <location>
        <begin position="1077"/>
        <end position="1086"/>
    </location>
</feature>
<feature type="compositionally biased region" description="Acidic residues" evidence="1">
    <location>
        <begin position="187"/>
        <end position="202"/>
    </location>
</feature>
<feature type="compositionally biased region" description="Acidic residues" evidence="1">
    <location>
        <begin position="784"/>
        <end position="794"/>
    </location>
</feature>